<keyword evidence="6 10" id="KW-1133">Transmembrane helix</keyword>
<evidence type="ECO:0000256" key="3">
    <source>
        <dbReference type="ARBA" id="ARBA00017059"/>
    </source>
</evidence>
<evidence type="ECO:0000313" key="12">
    <source>
        <dbReference type="WBParaSite" id="PSAMB.scaffold564size47081.g7082.t1"/>
    </source>
</evidence>
<dbReference type="InterPro" id="IPR009542">
    <property type="entry name" value="Spc1/SPCS1"/>
</dbReference>
<dbReference type="GO" id="GO:0006465">
    <property type="term" value="P:signal peptide processing"/>
    <property type="evidence" value="ECO:0007669"/>
    <property type="project" value="InterPro"/>
</dbReference>
<evidence type="ECO:0000256" key="10">
    <source>
        <dbReference type="SAM" id="Phobius"/>
    </source>
</evidence>
<dbReference type="GO" id="GO:0045047">
    <property type="term" value="P:protein targeting to ER"/>
    <property type="evidence" value="ECO:0007669"/>
    <property type="project" value="TreeGrafter"/>
</dbReference>
<dbReference type="PANTHER" id="PTHR13202:SF0">
    <property type="entry name" value="SIGNAL PEPTIDASE COMPLEX SUBUNIT 1"/>
    <property type="match status" value="1"/>
</dbReference>
<comment type="subcellular location">
    <subcellularLocation>
        <location evidence="1">Endoplasmic reticulum membrane</location>
        <topology evidence="1">Multi-pass membrane protein</topology>
    </subcellularLocation>
</comment>
<comment type="function">
    <text evidence="9">Component of the signal peptidase complex (SPC) which catalyzes the cleavage of N-terminal signal sequences from nascent proteins as they are translocated into the lumen of the endoplasmic reticulum. Dispensable for SPC enzymatic activity.</text>
</comment>
<dbReference type="WBParaSite" id="PSAMB.scaffold564size47081.g7082.t1">
    <property type="protein sequence ID" value="PSAMB.scaffold564size47081.g7082.t1"/>
    <property type="gene ID" value="PSAMB.scaffold564size47081.g7082"/>
</dbReference>
<evidence type="ECO:0000256" key="9">
    <source>
        <dbReference type="ARBA" id="ARBA00045204"/>
    </source>
</evidence>
<dbReference type="Proteomes" id="UP000887566">
    <property type="component" value="Unplaced"/>
</dbReference>
<organism evidence="11 12">
    <name type="scientific">Plectus sambesii</name>
    <dbReference type="NCBI Taxonomy" id="2011161"/>
    <lineage>
        <taxon>Eukaryota</taxon>
        <taxon>Metazoa</taxon>
        <taxon>Ecdysozoa</taxon>
        <taxon>Nematoda</taxon>
        <taxon>Chromadorea</taxon>
        <taxon>Plectida</taxon>
        <taxon>Plectina</taxon>
        <taxon>Plectoidea</taxon>
        <taxon>Plectidae</taxon>
        <taxon>Plectus</taxon>
    </lineage>
</organism>
<feature type="transmembrane region" description="Helical" evidence="10">
    <location>
        <begin position="86"/>
        <end position="105"/>
    </location>
</feature>
<dbReference type="AlphaFoldDB" id="A0A914WXQ0"/>
<keyword evidence="5" id="KW-0256">Endoplasmic reticulum</keyword>
<evidence type="ECO:0000256" key="6">
    <source>
        <dbReference type="ARBA" id="ARBA00022989"/>
    </source>
</evidence>
<evidence type="ECO:0000256" key="4">
    <source>
        <dbReference type="ARBA" id="ARBA00022692"/>
    </source>
</evidence>
<keyword evidence="7 10" id="KW-0472">Membrane</keyword>
<feature type="transmembrane region" description="Helical" evidence="10">
    <location>
        <begin position="54"/>
        <end position="74"/>
    </location>
</feature>
<dbReference type="Pfam" id="PF06645">
    <property type="entry name" value="SPC12"/>
    <property type="match status" value="2"/>
</dbReference>
<name>A0A914WXQ0_9BILA</name>
<comment type="similarity">
    <text evidence="2">Belongs to the SPCS1 family.</text>
</comment>
<sequence length="136" mass="15335">MDGLLNMLPESVQKISSYMDFNGQKNAERIFQVLIVLHGIIGFVAGFITQQLSIAVYILGFGFLLSCLVILPPWPYFRSNPIKVRALIAVYILGFGFLLSCLVILPPWPYFRSNPIKWHPVTGAPAVEKVEKKKKK</sequence>
<dbReference type="GO" id="GO:0005787">
    <property type="term" value="C:signal peptidase complex"/>
    <property type="evidence" value="ECO:0007669"/>
    <property type="project" value="InterPro"/>
</dbReference>
<protein>
    <recommendedName>
        <fullName evidence="3">Signal peptidase complex subunit 1</fullName>
    </recommendedName>
    <alternativeName>
        <fullName evidence="8">Microsomal signal peptidase 12 kDa subunit</fullName>
    </alternativeName>
</protein>
<evidence type="ECO:0000256" key="8">
    <source>
        <dbReference type="ARBA" id="ARBA00032913"/>
    </source>
</evidence>
<evidence type="ECO:0000256" key="5">
    <source>
        <dbReference type="ARBA" id="ARBA00022824"/>
    </source>
</evidence>
<keyword evidence="4 10" id="KW-0812">Transmembrane</keyword>
<evidence type="ECO:0000256" key="7">
    <source>
        <dbReference type="ARBA" id="ARBA00023136"/>
    </source>
</evidence>
<feature type="transmembrane region" description="Helical" evidence="10">
    <location>
        <begin position="30"/>
        <end position="48"/>
    </location>
</feature>
<evidence type="ECO:0000256" key="2">
    <source>
        <dbReference type="ARBA" id="ARBA00005245"/>
    </source>
</evidence>
<evidence type="ECO:0000313" key="11">
    <source>
        <dbReference type="Proteomes" id="UP000887566"/>
    </source>
</evidence>
<keyword evidence="11" id="KW-1185">Reference proteome</keyword>
<reference evidence="12" key="1">
    <citation type="submission" date="2022-11" db="UniProtKB">
        <authorList>
            <consortium name="WormBaseParasite"/>
        </authorList>
    </citation>
    <scope>IDENTIFICATION</scope>
</reference>
<proteinExistence type="inferred from homology"/>
<accession>A0A914WXQ0</accession>
<dbReference type="PANTHER" id="PTHR13202">
    <property type="entry name" value="MICROSOMAL SIGNAL PEPTIDASE 12 KDA SUBUNIT"/>
    <property type="match status" value="1"/>
</dbReference>
<evidence type="ECO:0000256" key="1">
    <source>
        <dbReference type="ARBA" id="ARBA00004477"/>
    </source>
</evidence>